<dbReference type="OrthoDB" id="123299at2759"/>
<evidence type="ECO:0000313" key="2">
    <source>
        <dbReference type="Proteomes" id="UP000198211"/>
    </source>
</evidence>
<reference evidence="2" key="1">
    <citation type="submission" date="2017-03" db="EMBL/GenBank/DDBJ databases">
        <title>Phytopthora megakarya and P. palmivora, two closely related causual agents of cacao black pod achieved similar genome size and gene model numbers by different mechanisms.</title>
        <authorList>
            <person name="Ali S."/>
            <person name="Shao J."/>
            <person name="Larry D.J."/>
            <person name="Kronmiller B."/>
            <person name="Shen D."/>
            <person name="Strem M.D."/>
            <person name="Melnick R.L."/>
            <person name="Guiltinan M.J."/>
            <person name="Tyler B.M."/>
            <person name="Meinhardt L.W."/>
            <person name="Bailey B.A."/>
        </authorList>
    </citation>
    <scope>NUCLEOTIDE SEQUENCE [LARGE SCALE GENOMIC DNA]</scope>
    <source>
        <strain evidence="2">zdho120</strain>
    </source>
</reference>
<accession>A0A225W2W5</accession>
<sequence>MWANHKMRNLNRSTWTQAVMDPPLSQVAHMLRAPDFHIEQQLTDLSRSTNMVLEALTNSELSLEFIWVTLDSIEQSLESRKSTIEAFIRDLPLPPAQDVIDPPERLVNVEDTENQA</sequence>
<organism evidence="1 2">
    <name type="scientific">Phytophthora megakarya</name>
    <dbReference type="NCBI Taxonomy" id="4795"/>
    <lineage>
        <taxon>Eukaryota</taxon>
        <taxon>Sar</taxon>
        <taxon>Stramenopiles</taxon>
        <taxon>Oomycota</taxon>
        <taxon>Peronosporomycetes</taxon>
        <taxon>Peronosporales</taxon>
        <taxon>Peronosporaceae</taxon>
        <taxon>Phytophthora</taxon>
    </lineage>
</organism>
<protein>
    <submittedName>
        <fullName evidence="1">Uncharacterized protein</fullName>
    </submittedName>
</protein>
<evidence type="ECO:0000313" key="1">
    <source>
        <dbReference type="EMBL" id="OWZ11892.1"/>
    </source>
</evidence>
<comment type="caution">
    <text evidence="1">The sequence shown here is derived from an EMBL/GenBank/DDBJ whole genome shotgun (WGS) entry which is preliminary data.</text>
</comment>
<dbReference type="Proteomes" id="UP000198211">
    <property type="component" value="Unassembled WGS sequence"/>
</dbReference>
<proteinExistence type="predicted"/>
<dbReference type="AlphaFoldDB" id="A0A225W2W5"/>
<gene>
    <name evidence="1" type="ORF">PHMEG_00015023</name>
</gene>
<name>A0A225W2W5_9STRA</name>
<keyword evidence="2" id="KW-1185">Reference proteome</keyword>
<dbReference type="EMBL" id="NBNE01001999">
    <property type="protein sequence ID" value="OWZ11892.1"/>
    <property type="molecule type" value="Genomic_DNA"/>
</dbReference>